<evidence type="ECO:0000313" key="1">
    <source>
        <dbReference type="EMBL" id="BAO23594.1"/>
    </source>
</evidence>
<gene>
    <name evidence="1" type="primary">ORF40a</name>
</gene>
<proteinExistence type="predicted"/>
<geneLocation type="chloroplast" evidence="1"/>
<dbReference type="EMBL" id="AP012987">
    <property type="protein sequence ID" value="BAO23594.1"/>
    <property type="molecule type" value="Genomic_DNA"/>
</dbReference>
<sequence length="40" mass="4908">MKHSLNLLEKYIFSYESLTKTQLKIFINTYFHEYLVNSCF</sequence>
<dbReference type="RefSeq" id="YP_008965618.1">
    <property type="nucleotide sequence ID" value="NC_023133.1"/>
</dbReference>
<accession>W0RYF1</accession>
<protein>
    <submittedName>
        <fullName evidence="1">Uncharacterized protein</fullName>
    </submittedName>
</protein>
<keyword evidence="1" id="KW-0150">Chloroplast</keyword>
<dbReference type="GeneID" id="17964015"/>
<keyword evidence="1" id="KW-0934">Plastid</keyword>
<organism evidence="1">
    <name type="scientific">Porphyridium purpureum</name>
    <name type="common">Red alga</name>
    <name type="synonym">Porphyridium cruentum</name>
    <dbReference type="NCBI Taxonomy" id="35688"/>
    <lineage>
        <taxon>Eukaryota</taxon>
        <taxon>Rhodophyta</taxon>
        <taxon>Bangiophyceae</taxon>
        <taxon>Porphyridiales</taxon>
        <taxon>Porphyridiaceae</taxon>
        <taxon>Porphyridium</taxon>
    </lineage>
</organism>
<dbReference type="AlphaFoldDB" id="W0RYF1"/>
<reference evidence="1" key="1">
    <citation type="journal article" date="2014" name="J. Plant Res.">
        <title>Analysis of the complete plastid genome of the unicellular red alga Porphyridium purpureum.</title>
        <authorList>
            <person name="Tajima N."/>
            <person name="Sato S."/>
            <person name="Maruyama F."/>
            <person name="Kurokawa K."/>
            <person name="Ohta H."/>
            <person name="Tabata S."/>
            <person name="Sekine K."/>
            <person name="Moriyama T."/>
            <person name="Sato N."/>
        </authorList>
    </citation>
    <scope>NUCLEOTIDE SEQUENCE</scope>
</reference>
<name>W0RYF1_PORPP</name>